<dbReference type="GO" id="GO:0005886">
    <property type="term" value="C:plasma membrane"/>
    <property type="evidence" value="ECO:0007669"/>
    <property type="project" value="UniProtKB-SubCell"/>
</dbReference>
<feature type="transmembrane region" description="Helical" evidence="9">
    <location>
        <begin position="107"/>
        <end position="130"/>
    </location>
</feature>
<keyword evidence="7 9" id="KW-0472">Membrane</keyword>
<keyword evidence="2 8" id="KW-0813">Transport</keyword>
<keyword evidence="4 9" id="KW-0812">Transmembrane</keyword>
<name>A0A538SDJ9_UNCEI</name>
<gene>
    <name evidence="11" type="ORF">E6K71_05040</name>
</gene>
<dbReference type="InterPro" id="IPR002898">
    <property type="entry name" value="MotA_ExbB_proton_chnl"/>
</dbReference>
<dbReference type="PANTHER" id="PTHR30625:SF15">
    <property type="entry name" value="BIOPOLYMER TRANSPORT PROTEIN EXBB"/>
    <property type="match status" value="1"/>
</dbReference>
<dbReference type="EMBL" id="VBOR01000057">
    <property type="protein sequence ID" value="TMQ49443.1"/>
    <property type="molecule type" value="Genomic_DNA"/>
</dbReference>
<dbReference type="AlphaFoldDB" id="A0A538SDJ9"/>
<dbReference type="GO" id="GO:0017038">
    <property type="term" value="P:protein import"/>
    <property type="evidence" value="ECO:0007669"/>
    <property type="project" value="TreeGrafter"/>
</dbReference>
<feature type="transmembrane region" description="Helical" evidence="9">
    <location>
        <begin position="150"/>
        <end position="168"/>
    </location>
</feature>
<organism evidence="11 12">
    <name type="scientific">Eiseniibacteriota bacterium</name>
    <dbReference type="NCBI Taxonomy" id="2212470"/>
    <lineage>
        <taxon>Bacteria</taxon>
        <taxon>Candidatus Eiseniibacteriota</taxon>
    </lineage>
</organism>
<evidence type="ECO:0000256" key="4">
    <source>
        <dbReference type="ARBA" id="ARBA00022692"/>
    </source>
</evidence>
<keyword evidence="6 9" id="KW-1133">Transmembrane helix</keyword>
<evidence type="ECO:0000256" key="2">
    <source>
        <dbReference type="ARBA" id="ARBA00022448"/>
    </source>
</evidence>
<evidence type="ECO:0000256" key="9">
    <source>
        <dbReference type="SAM" id="Phobius"/>
    </source>
</evidence>
<evidence type="ECO:0000313" key="11">
    <source>
        <dbReference type="EMBL" id="TMQ49443.1"/>
    </source>
</evidence>
<feature type="domain" description="MotA/TolQ/ExbB proton channel" evidence="10">
    <location>
        <begin position="68"/>
        <end position="187"/>
    </location>
</feature>
<comment type="caution">
    <text evidence="11">The sequence shown here is derived from an EMBL/GenBank/DDBJ whole genome shotgun (WGS) entry which is preliminary data.</text>
</comment>
<evidence type="ECO:0000256" key="6">
    <source>
        <dbReference type="ARBA" id="ARBA00022989"/>
    </source>
</evidence>
<sequence>MVELYVTGGVFMHPILLCSVLGLAIILERLYYFAKARTDTRRLMGELLHVLQDQGFEPAQRMLHSKRGPIAAVLHSGLLRAKKGPEAVEKAIETAASIQTAGLERGLIWLATVANIAPLLGFLGTVSGMIHAFEAIAAAEEVSAKLVATGIYEALITTAAGLIVAIPVQTAHNYFVSRIDKFVIDMEESGAELIDALATYSRQWETFLSTLKPPSAPIPR</sequence>
<dbReference type="PANTHER" id="PTHR30625">
    <property type="entry name" value="PROTEIN TOLQ"/>
    <property type="match status" value="1"/>
</dbReference>
<evidence type="ECO:0000256" key="5">
    <source>
        <dbReference type="ARBA" id="ARBA00022927"/>
    </source>
</evidence>
<evidence type="ECO:0000256" key="8">
    <source>
        <dbReference type="RuleBase" id="RU004057"/>
    </source>
</evidence>
<evidence type="ECO:0000256" key="1">
    <source>
        <dbReference type="ARBA" id="ARBA00004651"/>
    </source>
</evidence>
<dbReference type="Pfam" id="PF01618">
    <property type="entry name" value="MotA_ExbB"/>
    <property type="match status" value="1"/>
</dbReference>
<dbReference type="InterPro" id="IPR050790">
    <property type="entry name" value="ExbB/TolQ_transport"/>
</dbReference>
<keyword evidence="5 8" id="KW-0653">Protein transport</keyword>
<evidence type="ECO:0000259" key="10">
    <source>
        <dbReference type="Pfam" id="PF01618"/>
    </source>
</evidence>
<keyword evidence="3" id="KW-1003">Cell membrane</keyword>
<dbReference type="Proteomes" id="UP000316292">
    <property type="component" value="Unassembled WGS sequence"/>
</dbReference>
<evidence type="ECO:0000256" key="3">
    <source>
        <dbReference type="ARBA" id="ARBA00022475"/>
    </source>
</evidence>
<comment type="similarity">
    <text evidence="8">Belongs to the exbB/tolQ family.</text>
</comment>
<feature type="transmembrane region" description="Helical" evidence="9">
    <location>
        <begin position="12"/>
        <end position="34"/>
    </location>
</feature>
<evidence type="ECO:0000256" key="7">
    <source>
        <dbReference type="ARBA" id="ARBA00023136"/>
    </source>
</evidence>
<protein>
    <submittedName>
        <fullName evidence="11">MotA/TolQ/ExbB proton channel family protein</fullName>
    </submittedName>
</protein>
<evidence type="ECO:0000313" key="12">
    <source>
        <dbReference type="Proteomes" id="UP000316292"/>
    </source>
</evidence>
<accession>A0A538SDJ9</accession>
<reference evidence="11 12" key="1">
    <citation type="journal article" date="2019" name="Nat. Microbiol.">
        <title>Mediterranean grassland soil C-N compound turnover is dependent on rainfall and depth, and is mediated by genomically divergent microorganisms.</title>
        <authorList>
            <person name="Diamond S."/>
            <person name="Andeer P.F."/>
            <person name="Li Z."/>
            <person name="Crits-Christoph A."/>
            <person name="Burstein D."/>
            <person name="Anantharaman K."/>
            <person name="Lane K.R."/>
            <person name="Thomas B.C."/>
            <person name="Pan C."/>
            <person name="Northen T.R."/>
            <person name="Banfield J.F."/>
        </authorList>
    </citation>
    <scope>NUCLEOTIDE SEQUENCE [LARGE SCALE GENOMIC DNA]</scope>
    <source>
        <strain evidence="11">WS_1</strain>
    </source>
</reference>
<proteinExistence type="inferred from homology"/>
<comment type="subcellular location">
    <subcellularLocation>
        <location evidence="1">Cell membrane</location>
        <topology evidence="1">Multi-pass membrane protein</topology>
    </subcellularLocation>
    <subcellularLocation>
        <location evidence="8">Membrane</location>
        <topology evidence="8">Multi-pass membrane protein</topology>
    </subcellularLocation>
</comment>